<proteinExistence type="predicted"/>
<gene>
    <name evidence="1" type="ORF">Adt_14497</name>
</gene>
<dbReference type="AlphaFoldDB" id="A0ABD1TZU8"/>
<dbReference type="Proteomes" id="UP001604336">
    <property type="component" value="Unassembled WGS sequence"/>
</dbReference>
<evidence type="ECO:0000313" key="1">
    <source>
        <dbReference type="EMBL" id="KAL2518250.1"/>
    </source>
</evidence>
<dbReference type="EMBL" id="JBFOLK010000004">
    <property type="protein sequence ID" value="KAL2518250.1"/>
    <property type="molecule type" value="Genomic_DNA"/>
</dbReference>
<accession>A0ABD1TZU8</accession>
<keyword evidence="2" id="KW-1185">Reference proteome</keyword>
<reference evidence="2" key="1">
    <citation type="submission" date="2024-07" db="EMBL/GenBank/DDBJ databases">
        <title>Two chromosome-level genome assemblies of Korean endemic species Abeliophyllum distichum and Forsythia ovata (Oleaceae).</title>
        <authorList>
            <person name="Jang H."/>
        </authorList>
    </citation>
    <scope>NUCLEOTIDE SEQUENCE [LARGE SCALE GENOMIC DNA]</scope>
</reference>
<sequence>MCSSCFPNPREISPVGMNGGYLEDLDLDDEAKNYPQSGLMILGGIVVEPGYDPTKRGGRCLEVCISQVCKGSFEQPTFWTGEKFAAEGGKDFWKCILSMLVCKI</sequence>
<protein>
    <submittedName>
        <fullName evidence="1">Uncharacterized protein</fullName>
    </submittedName>
</protein>
<comment type="caution">
    <text evidence="1">The sequence shown here is derived from an EMBL/GenBank/DDBJ whole genome shotgun (WGS) entry which is preliminary data.</text>
</comment>
<evidence type="ECO:0000313" key="2">
    <source>
        <dbReference type="Proteomes" id="UP001604336"/>
    </source>
</evidence>
<name>A0ABD1TZU8_9LAMI</name>
<organism evidence="1 2">
    <name type="scientific">Abeliophyllum distichum</name>
    <dbReference type="NCBI Taxonomy" id="126358"/>
    <lineage>
        <taxon>Eukaryota</taxon>
        <taxon>Viridiplantae</taxon>
        <taxon>Streptophyta</taxon>
        <taxon>Embryophyta</taxon>
        <taxon>Tracheophyta</taxon>
        <taxon>Spermatophyta</taxon>
        <taxon>Magnoliopsida</taxon>
        <taxon>eudicotyledons</taxon>
        <taxon>Gunneridae</taxon>
        <taxon>Pentapetalae</taxon>
        <taxon>asterids</taxon>
        <taxon>lamiids</taxon>
        <taxon>Lamiales</taxon>
        <taxon>Oleaceae</taxon>
        <taxon>Forsythieae</taxon>
        <taxon>Abeliophyllum</taxon>
    </lineage>
</organism>